<evidence type="ECO:0000259" key="1">
    <source>
        <dbReference type="Pfam" id="PF21549"/>
    </source>
</evidence>
<dbReference type="Proteomes" id="UP000663889">
    <property type="component" value="Unassembled WGS sequence"/>
</dbReference>
<sequence>DCKNDDTYGLKLYATHKTTHIPDAYVIYPSLVNSGYYAMATTPLDTAFIAKSTLPRAGYGAFAARRIAKDTYFGPYGGLKHNDSLIAETTGYAWTIKNELGELIYFIDAFDPNNSNWLRFINSANAACQQNLVAVMQLKITFESLASNDNKQFYQ</sequence>
<name>A0A815E238_9BILA</name>
<feature type="domain" description="SET" evidence="1">
    <location>
        <begin position="49"/>
        <end position="136"/>
    </location>
</feature>
<comment type="caution">
    <text evidence="2">The sequence shown here is derived from an EMBL/GenBank/DDBJ whole genome shotgun (WGS) entry which is preliminary data.</text>
</comment>
<accession>A0A815E238</accession>
<organism evidence="2 3">
    <name type="scientific">Rotaria sordida</name>
    <dbReference type="NCBI Taxonomy" id="392033"/>
    <lineage>
        <taxon>Eukaryota</taxon>
        <taxon>Metazoa</taxon>
        <taxon>Spiralia</taxon>
        <taxon>Gnathifera</taxon>
        <taxon>Rotifera</taxon>
        <taxon>Eurotatoria</taxon>
        <taxon>Bdelloidea</taxon>
        <taxon>Philodinida</taxon>
        <taxon>Philodinidae</taxon>
        <taxon>Rotaria</taxon>
    </lineage>
</organism>
<dbReference type="AlphaFoldDB" id="A0A815E238"/>
<protein>
    <recommendedName>
        <fullName evidence="1">SET domain-containing protein</fullName>
    </recommendedName>
</protein>
<dbReference type="Pfam" id="PF21549">
    <property type="entry name" value="PRDM2_PR"/>
    <property type="match status" value="1"/>
</dbReference>
<dbReference type="Gene3D" id="2.170.270.10">
    <property type="entry name" value="SET domain"/>
    <property type="match status" value="1"/>
</dbReference>
<evidence type="ECO:0000313" key="2">
    <source>
        <dbReference type="EMBL" id="CAF1309148.1"/>
    </source>
</evidence>
<dbReference type="InterPro" id="IPR046341">
    <property type="entry name" value="SET_dom_sf"/>
</dbReference>
<dbReference type="EMBL" id="CAJNOU010002298">
    <property type="protein sequence ID" value="CAF1309148.1"/>
    <property type="molecule type" value="Genomic_DNA"/>
</dbReference>
<gene>
    <name evidence="2" type="ORF">SEV965_LOCUS26703</name>
</gene>
<dbReference type="InterPro" id="IPR001214">
    <property type="entry name" value="SET_dom"/>
</dbReference>
<feature type="non-terminal residue" evidence="2">
    <location>
        <position position="1"/>
    </location>
</feature>
<reference evidence="2" key="1">
    <citation type="submission" date="2021-02" db="EMBL/GenBank/DDBJ databases">
        <authorList>
            <person name="Nowell W R."/>
        </authorList>
    </citation>
    <scope>NUCLEOTIDE SEQUENCE</scope>
</reference>
<evidence type="ECO:0000313" key="3">
    <source>
        <dbReference type="Proteomes" id="UP000663889"/>
    </source>
</evidence>
<proteinExistence type="predicted"/>
<dbReference type="SUPFAM" id="SSF82199">
    <property type="entry name" value="SET domain"/>
    <property type="match status" value="1"/>
</dbReference>